<dbReference type="EMBL" id="JBHTOP010000026">
    <property type="protein sequence ID" value="MFD1672424.1"/>
    <property type="molecule type" value="Genomic_DNA"/>
</dbReference>
<feature type="transmembrane region" description="Helical" evidence="6">
    <location>
        <begin position="187"/>
        <end position="206"/>
    </location>
</feature>
<evidence type="ECO:0000259" key="7">
    <source>
        <dbReference type="Pfam" id="PF09335"/>
    </source>
</evidence>
<accession>A0ABW4J8S6</accession>
<keyword evidence="2 6" id="KW-1003">Cell membrane</keyword>
<evidence type="ECO:0000256" key="1">
    <source>
        <dbReference type="ARBA" id="ARBA00004651"/>
    </source>
</evidence>
<comment type="caution">
    <text evidence="8">The sequence shown here is derived from an EMBL/GenBank/DDBJ whole genome shotgun (WGS) entry which is preliminary data.</text>
</comment>
<keyword evidence="3 6" id="KW-0812">Transmembrane</keyword>
<protein>
    <recommendedName>
        <fullName evidence="6">TVP38/TMEM64 family membrane protein</fullName>
    </recommendedName>
</protein>
<proteinExistence type="inferred from homology"/>
<keyword evidence="5 6" id="KW-0472">Membrane</keyword>
<evidence type="ECO:0000256" key="4">
    <source>
        <dbReference type="ARBA" id="ARBA00022989"/>
    </source>
</evidence>
<feature type="transmembrane region" description="Helical" evidence="6">
    <location>
        <begin position="126"/>
        <end position="143"/>
    </location>
</feature>
<evidence type="ECO:0000256" key="3">
    <source>
        <dbReference type="ARBA" id="ARBA00022692"/>
    </source>
</evidence>
<evidence type="ECO:0000256" key="6">
    <source>
        <dbReference type="RuleBase" id="RU366058"/>
    </source>
</evidence>
<evidence type="ECO:0000256" key="5">
    <source>
        <dbReference type="ARBA" id="ARBA00023136"/>
    </source>
</evidence>
<evidence type="ECO:0000256" key="2">
    <source>
        <dbReference type="ARBA" id="ARBA00022475"/>
    </source>
</evidence>
<feature type="transmembrane region" description="Helical" evidence="6">
    <location>
        <begin position="155"/>
        <end position="175"/>
    </location>
</feature>
<dbReference type="Pfam" id="PF09335">
    <property type="entry name" value="VTT_dom"/>
    <property type="match status" value="1"/>
</dbReference>
<feature type="transmembrane region" description="Helical" evidence="6">
    <location>
        <begin position="42"/>
        <end position="69"/>
    </location>
</feature>
<dbReference type="InterPro" id="IPR032816">
    <property type="entry name" value="VTT_dom"/>
</dbReference>
<dbReference type="PANTHER" id="PTHR12677:SF59">
    <property type="entry name" value="GOLGI APPARATUS MEMBRANE PROTEIN TVP38-RELATED"/>
    <property type="match status" value="1"/>
</dbReference>
<name>A0ABW4J8S6_9LACO</name>
<evidence type="ECO:0000313" key="8">
    <source>
        <dbReference type="EMBL" id="MFD1672424.1"/>
    </source>
</evidence>
<sequence>MKKVVLFIAAIALGIIIFYKTGLIDLLQNVPAMQVWFKQQGWLGYGVFILLCLVTSVFMLPGGLLAVVAGIAYGGFLGGLLTVIGSTIGASVSFILGRTFLKDAVIKKYGQQPTFQKIMQGVDENGISFLILTRLVPIFPYAIQSYAYALTPMKFWRFSLVSGITMLPACFIYAYLASDILTQGISWGLSLKFAILGVVLFLLTYIPKRIGQKKKMI</sequence>
<keyword evidence="4 6" id="KW-1133">Transmembrane helix</keyword>
<feature type="transmembrane region" description="Helical" evidence="6">
    <location>
        <begin position="76"/>
        <end position="96"/>
    </location>
</feature>
<dbReference type="PANTHER" id="PTHR12677">
    <property type="entry name" value="GOLGI APPARATUS MEMBRANE PROTEIN TVP38-RELATED"/>
    <property type="match status" value="1"/>
</dbReference>
<dbReference type="Proteomes" id="UP001597267">
    <property type="component" value="Unassembled WGS sequence"/>
</dbReference>
<dbReference type="RefSeq" id="WP_125712179.1">
    <property type="nucleotide sequence ID" value="NZ_JBHTOP010000026.1"/>
</dbReference>
<reference evidence="9" key="1">
    <citation type="journal article" date="2019" name="Int. J. Syst. Evol. Microbiol.">
        <title>The Global Catalogue of Microorganisms (GCM) 10K type strain sequencing project: providing services to taxonomists for standard genome sequencing and annotation.</title>
        <authorList>
            <consortium name="The Broad Institute Genomics Platform"/>
            <consortium name="The Broad Institute Genome Sequencing Center for Infectious Disease"/>
            <person name="Wu L."/>
            <person name="Ma J."/>
        </authorList>
    </citation>
    <scope>NUCLEOTIDE SEQUENCE [LARGE SCALE GENOMIC DNA]</scope>
    <source>
        <strain evidence="9">CCM 8896</strain>
    </source>
</reference>
<comment type="similarity">
    <text evidence="6">Belongs to the TVP38/TMEM64 family.</text>
</comment>
<feature type="domain" description="VTT" evidence="7">
    <location>
        <begin position="60"/>
        <end position="176"/>
    </location>
</feature>
<comment type="subcellular location">
    <subcellularLocation>
        <location evidence="1 6">Cell membrane</location>
        <topology evidence="1 6">Multi-pass membrane protein</topology>
    </subcellularLocation>
</comment>
<evidence type="ECO:0000313" key="9">
    <source>
        <dbReference type="Proteomes" id="UP001597267"/>
    </source>
</evidence>
<organism evidence="8 9">
    <name type="scientific">Agrilactobacillus yilanensis</name>
    <dbReference type="NCBI Taxonomy" id="2485997"/>
    <lineage>
        <taxon>Bacteria</taxon>
        <taxon>Bacillati</taxon>
        <taxon>Bacillota</taxon>
        <taxon>Bacilli</taxon>
        <taxon>Lactobacillales</taxon>
        <taxon>Lactobacillaceae</taxon>
        <taxon>Agrilactobacillus</taxon>
    </lineage>
</organism>
<keyword evidence="9" id="KW-1185">Reference proteome</keyword>
<gene>
    <name evidence="8" type="ORF">ACFQ5M_09965</name>
</gene>
<dbReference type="InterPro" id="IPR015414">
    <property type="entry name" value="TMEM64"/>
</dbReference>